<protein>
    <recommendedName>
        <fullName evidence="4">HTH gntR-type domain-containing protein</fullName>
    </recommendedName>
</protein>
<dbReference type="InterPro" id="IPR008920">
    <property type="entry name" value="TF_FadR/GntR_C"/>
</dbReference>
<proteinExistence type="predicted"/>
<organism evidence="5 6">
    <name type="scientific">Tessaracoccus lapidicaptus</name>
    <dbReference type="NCBI Taxonomy" id="1427523"/>
    <lineage>
        <taxon>Bacteria</taxon>
        <taxon>Bacillati</taxon>
        <taxon>Actinomycetota</taxon>
        <taxon>Actinomycetes</taxon>
        <taxon>Propionibacteriales</taxon>
        <taxon>Propionibacteriaceae</taxon>
        <taxon>Tessaracoccus</taxon>
    </lineage>
</organism>
<sequence>MTFISEEILAGRYVSGSRLPAERALAADLGVSRGAVREAIKVLQAQGIVSASVGAGHGTRITTTQGSAFGRMLRLHLALQSTSYDDLTETRVVLERAAAQAAAGHADADSLAGLADLAEQMAEVHDTALFNDLDTAFHVAIAAMADNQLIRDLTIAIRQAVAGRILDAEERLEDWGSLRLRLVAEHDGIRQALGSGDGAAAADLVETHIRSAHRALLPADVR</sequence>
<name>A0A1C0AKQ1_9ACTN</name>
<dbReference type="SMART" id="SM00345">
    <property type="entry name" value="HTH_GNTR"/>
    <property type="match status" value="1"/>
</dbReference>
<dbReference type="InterPro" id="IPR000524">
    <property type="entry name" value="Tscrpt_reg_HTH_GntR"/>
</dbReference>
<gene>
    <name evidence="5" type="ORF">BCR15_06495</name>
</gene>
<comment type="caution">
    <text evidence="5">The sequence shown here is derived from an EMBL/GenBank/DDBJ whole genome shotgun (WGS) entry which is preliminary data.</text>
</comment>
<keyword evidence="1" id="KW-0805">Transcription regulation</keyword>
<dbReference type="InterPro" id="IPR036388">
    <property type="entry name" value="WH-like_DNA-bd_sf"/>
</dbReference>
<evidence type="ECO:0000313" key="6">
    <source>
        <dbReference type="Proteomes" id="UP000093501"/>
    </source>
</evidence>
<dbReference type="SUPFAM" id="SSF48008">
    <property type="entry name" value="GntR ligand-binding domain-like"/>
    <property type="match status" value="1"/>
</dbReference>
<accession>A0A1C0AKQ1</accession>
<dbReference type="Gene3D" id="1.20.120.530">
    <property type="entry name" value="GntR ligand-binding domain-like"/>
    <property type="match status" value="1"/>
</dbReference>
<dbReference type="GO" id="GO:0003677">
    <property type="term" value="F:DNA binding"/>
    <property type="evidence" value="ECO:0007669"/>
    <property type="project" value="UniProtKB-KW"/>
</dbReference>
<dbReference type="EMBL" id="MBQD01000023">
    <property type="protein sequence ID" value="OCL33118.1"/>
    <property type="molecule type" value="Genomic_DNA"/>
</dbReference>
<dbReference type="PANTHER" id="PTHR43537">
    <property type="entry name" value="TRANSCRIPTIONAL REGULATOR, GNTR FAMILY"/>
    <property type="match status" value="1"/>
</dbReference>
<keyword evidence="2" id="KW-0238">DNA-binding</keyword>
<dbReference type="SMART" id="SM00895">
    <property type="entry name" value="FCD"/>
    <property type="match status" value="1"/>
</dbReference>
<dbReference type="Proteomes" id="UP000093501">
    <property type="component" value="Unassembled WGS sequence"/>
</dbReference>
<keyword evidence="3" id="KW-0804">Transcription</keyword>
<reference evidence="6" key="1">
    <citation type="submission" date="2016-07" db="EMBL/GenBank/DDBJ databases">
        <authorList>
            <person name="Florea S."/>
            <person name="Webb J.S."/>
            <person name="Jaromczyk J."/>
            <person name="Schardl C.L."/>
        </authorList>
    </citation>
    <scope>NUCLEOTIDE SEQUENCE [LARGE SCALE GENOMIC DNA]</scope>
    <source>
        <strain evidence="6">IPBSL-7</strain>
    </source>
</reference>
<dbReference type="InterPro" id="IPR011711">
    <property type="entry name" value="GntR_C"/>
</dbReference>
<keyword evidence="6" id="KW-1185">Reference proteome</keyword>
<dbReference type="SUPFAM" id="SSF46785">
    <property type="entry name" value="Winged helix' DNA-binding domain"/>
    <property type="match status" value="1"/>
</dbReference>
<evidence type="ECO:0000256" key="2">
    <source>
        <dbReference type="ARBA" id="ARBA00023125"/>
    </source>
</evidence>
<dbReference type="PROSITE" id="PS50949">
    <property type="entry name" value="HTH_GNTR"/>
    <property type="match status" value="1"/>
</dbReference>
<dbReference type="Pfam" id="PF07729">
    <property type="entry name" value="FCD"/>
    <property type="match status" value="1"/>
</dbReference>
<dbReference type="GO" id="GO:0003700">
    <property type="term" value="F:DNA-binding transcription factor activity"/>
    <property type="evidence" value="ECO:0007669"/>
    <property type="project" value="InterPro"/>
</dbReference>
<evidence type="ECO:0000313" key="5">
    <source>
        <dbReference type="EMBL" id="OCL33118.1"/>
    </source>
</evidence>
<evidence type="ECO:0000256" key="1">
    <source>
        <dbReference type="ARBA" id="ARBA00023015"/>
    </source>
</evidence>
<dbReference type="Gene3D" id="1.10.10.10">
    <property type="entry name" value="Winged helix-like DNA-binding domain superfamily/Winged helix DNA-binding domain"/>
    <property type="match status" value="1"/>
</dbReference>
<dbReference type="Pfam" id="PF00392">
    <property type="entry name" value="GntR"/>
    <property type="match status" value="1"/>
</dbReference>
<evidence type="ECO:0000259" key="4">
    <source>
        <dbReference type="PROSITE" id="PS50949"/>
    </source>
</evidence>
<dbReference type="AlphaFoldDB" id="A0A1C0AKQ1"/>
<dbReference type="PANTHER" id="PTHR43537:SF5">
    <property type="entry name" value="UXU OPERON TRANSCRIPTIONAL REGULATOR"/>
    <property type="match status" value="1"/>
</dbReference>
<feature type="domain" description="HTH gntR-type" evidence="4">
    <location>
        <begin position="1"/>
        <end position="64"/>
    </location>
</feature>
<dbReference type="PRINTS" id="PR00035">
    <property type="entry name" value="HTHGNTR"/>
</dbReference>
<evidence type="ECO:0000256" key="3">
    <source>
        <dbReference type="ARBA" id="ARBA00023163"/>
    </source>
</evidence>
<dbReference type="InterPro" id="IPR036390">
    <property type="entry name" value="WH_DNA-bd_sf"/>
</dbReference>
<dbReference type="CDD" id="cd07377">
    <property type="entry name" value="WHTH_GntR"/>
    <property type="match status" value="1"/>
</dbReference>